<evidence type="ECO:0000313" key="3">
    <source>
        <dbReference type="Proteomes" id="UP001501218"/>
    </source>
</evidence>
<reference evidence="2 3" key="1">
    <citation type="journal article" date="2019" name="Int. J. Syst. Evol. Microbiol.">
        <title>The Global Catalogue of Microorganisms (GCM) 10K type strain sequencing project: providing services to taxonomists for standard genome sequencing and annotation.</title>
        <authorList>
            <consortium name="The Broad Institute Genomics Platform"/>
            <consortium name="The Broad Institute Genome Sequencing Center for Infectious Disease"/>
            <person name="Wu L."/>
            <person name="Ma J."/>
        </authorList>
    </citation>
    <scope>NUCLEOTIDE SEQUENCE [LARGE SCALE GENOMIC DNA]</scope>
    <source>
        <strain evidence="2 3">JCM 16221</strain>
    </source>
</reference>
<evidence type="ECO:0000313" key="2">
    <source>
        <dbReference type="EMBL" id="GAA2341140.1"/>
    </source>
</evidence>
<dbReference type="SUPFAM" id="SSF51004">
    <property type="entry name" value="C-terminal (heme d1) domain of cytochrome cd1-nitrite reductase"/>
    <property type="match status" value="1"/>
</dbReference>
<dbReference type="PANTHER" id="PTHR30344:SF1">
    <property type="entry name" value="6-PHOSPHOGLUCONOLACTONASE"/>
    <property type="match status" value="1"/>
</dbReference>
<dbReference type="Gene3D" id="2.130.10.10">
    <property type="entry name" value="YVTN repeat-like/Quinoprotein amine dehydrogenase"/>
    <property type="match status" value="1"/>
</dbReference>
<evidence type="ECO:0000256" key="1">
    <source>
        <dbReference type="ARBA" id="ARBA00005564"/>
    </source>
</evidence>
<dbReference type="EMBL" id="BAAARA010000004">
    <property type="protein sequence ID" value="GAA2341140.1"/>
    <property type="molecule type" value="Genomic_DNA"/>
</dbReference>
<dbReference type="InterPro" id="IPR015943">
    <property type="entry name" value="WD40/YVTN_repeat-like_dom_sf"/>
</dbReference>
<proteinExistence type="inferred from homology"/>
<sequence length="351" mass="36598">MPDNGAYRVYLGAYTAEGGAAGIGLAEASPAGSLHVTGHVAEVADPSFLALAPDGGTLYAVSERSEGRVVALSVRPDGTLREVNSQPAEGASPCHLSVHPSGRYLLTANYGSGNVVVHPIGEGGALRSATHVLQHRGTGPNPHRQEGPHLHQVLTDPAGRVLVVDLGSDAVHVHDFDTDTGHLVNDRTVGLRAGSGPRHLAFHPDGERGYLLNELASSITEFDYDSSTGVLRPLHALSTLPPDYARANLAAEVVVDLRGRYVFASNRGHDSIAVFDADSADGELRLVDIRPAGVTEPRHIALSPDGSVLLVAGQRSNDVQAFAVDDLTPLGEPVAVPSPVCLLPVQSSLAS</sequence>
<dbReference type="Pfam" id="PF10282">
    <property type="entry name" value="Lactonase"/>
    <property type="match status" value="1"/>
</dbReference>
<organism evidence="2 3">
    <name type="scientific">Saccharopolyspora halophila</name>
    <dbReference type="NCBI Taxonomy" id="405551"/>
    <lineage>
        <taxon>Bacteria</taxon>
        <taxon>Bacillati</taxon>
        <taxon>Actinomycetota</taxon>
        <taxon>Actinomycetes</taxon>
        <taxon>Pseudonocardiales</taxon>
        <taxon>Pseudonocardiaceae</taxon>
        <taxon>Saccharopolyspora</taxon>
    </lineage>
</organism>
<dbReference type="Proteomes" id="UP001501218">
    <property type="component" value="Unassembled WGS sequence"/>
</dbReference>
<dbReference type="PANTHER" id="PTHR30344">
    <property type="entry name" value="6-PHOSPHOGLUCONOLACTONASE-RELATED"/>
    <property type="match status" value="1"/>
</dbReference>
<dbReference type="InterPro" id="IPR019405">
    <property type="entry name" value="Lactonase_7-beta_prop"/>
</dbReference>
<keyword evidence="3" id="KW-1185">Reference proteome</keyword>
<dbReference type="InterPro" id="IPR011048">
    <property type="entry name" value="Haem_d1_sf"/>
</dbReference>
<comment type="caution">
    <text evidence="2">The sequence shown here is derived from an EMBL/GenBank/DDBJ whole genome shotgun (WGS) entry which is preliminary data.</text>
</comment>
<dbReference type="InterPro" id="IPR050282">
    <property type="entry name" value="Cycloisomerase_2"/>
</dbReference>
<gene>
    <name evidence="2" type="ORF">GCM10009854_16990</name>
</gene>
<accession>A0ABN3FZM1</accession>
<protein>
    <submittedName>
        <fullName evidence="2">Lactonase family protein</fullName>
    </submittedName>
</protein>
<name>A0ABN3FZM1_9PSEU</name>
<comment type="similarity">
    <text evidence="1">Belongs to the cycloisomerase 2 family.</text>
</comment>